<sequence>MPAPAEEKCPVGMAGPPGWEGAPARADEKCRRRGGSPAAGRGFAGFGKREVTAAAAEAPAEAAGTATYTIRNGRQVRP</sequence>
<accession>A0ABQ2Y4F4</accession>
<organism evidence="2 3">
    <name type="scientific">Streptomyces hiroshimensis</name>
    <dbReference type="NCBI Taxonomy" id="66424"/>
    <lineage>
        <taxon>Bacteria</taxon>
        <taxon>Bacillati</taxon>
        <taxon>Actinomycetota</taxon>
        <taxon>Actinomycetes</taxon>
        <taxon>Kitasatosporales</taxon>
        <taxon>Streptomycetaceae</taxon>
        <taxon>Streptomyces</taxon>
    </lineage>
</organism>
<keyword evidence="3" id="KW-1185">Reference proteome</keyword>
<protein>
    <submittedName>
        <fullName evidence="2">Uncharacterized protein</fullName>
    </submittedName>
</protein>
<evidence type="ECO:0000256" key="1">
    <source>
        <dbReference type="SAM" id="MobiDB-lite"/>
    </source>
</evidence>
<name>A0ABQ2Y4F4_9ACTN</name>
<gene>
    <name evidence="2" type="ORF">GCM10010324_06320</name>
</gene>
<proteinExistence type="predicted"/>
<dbReference type="Proteomes" id="UP000659223">
    <property type="component" value="Unassembled WGS sequence"/>
</dbReference>
<evidence type="ECO:0000313" key="2">
    <source>
        <dbReference type="EMBL" id="GGX64204.1"/>
    </source>
</evidence>
<comment type="caution">
    <text evidence="2">The sequence shown here is derived from an EMBL/GenBank/DDBJ whole genome shotgun (WGS) entry which is preliminary data.</text>
</comment>
<feature type="region of interest" description="Disordered" evidence="1">
    <location>
        <begin position="1"/>
        <end position="44"/>
    </location>
</feature>
<reference evidence="3" key="1">
    <citation type="journal article" date="2019" name="Int. J. Syst. Evol. Microbiol.">
        <title>The Global Catalogue of Microorganisms (GCM) 10K type strain sequencing project: providing services to taxonomists for standard genome sequencing and annotation.</title>
        <authorList>
            <consortium name="The Broad Institute Genomics Platform"/>
            <consortium name="The Broad Institute Genome Sequencing Center for Infectious Disease"/>
            <person name="Wu L."/>
            <person name="Ma J."/>
        </authorList>
    </citation>
    <scope>NUCLEOTIDE SEQUENCE [LARGE SCALE GENOMIC DNA]</scope>
    <source>
        <strain evidence="3">JCM 4586</strain>
    </source>
</reference>
<evidence type="ECO:0000313" key="3">
    <source>
        <dbReference type="Proteomes" id="UP000659223"/>
    </source>
</evidence>
<dbReference type="EMBL" id="BMUT01000001">
    <property type="protein sequence ID" value="GGX64204.1"/>
    <property type="molecule type" value="Genomic_DNA"/>
</dbReference>